<gene>
    <name evidence="3" type="ORF">E1263_00275</name>
</gene>
<feature type="region of interest" description="Disordered" evidence="2">
    <location>
        <begin position="63"/>
        <end position="96"/>
    </location>
</feature>
<dbReference type="SUPFAM" id="SSF63817">
    <property type="entry name" value="Sortase"/>
    <property type="match status" value="1"/>
</dbReference>
<dbReference type="CDD" id="cd05829">
    <property type="entry name" value="Sortase_F"/>
    <property type="match status" value="1"/>
</dbReference>
<evidence type="ECO:0000256" key="2">
    <source>
        <dbReference type="SAM" id="MobiDB-lite"/>
    </source>
</evidence>
<name>A0A4R4ZYI1_9ACTN</name>
<dbReference type="InterPro" id="IPR005754">
    <property type="entry name" value="Sortase"/>
</dbReference>
<dbReference type="Pfam" id="PF04203">
    <property type="entry name" value="Sortase"/>
    <property type="match status" value="1"/>
</dbReference>
<comment type="caution">
    <text evidence="3">The sequence shown here is derived from an EMBL/GenBank/DDBJ whole genome shotgun (WGS) entry which is preliminary data.</text>
</comment>
<organism evidence="3 4">
    <name type="scientific">Kribbella antibiotica</name>
    <dbReference type="NCBI Taxonomy" id="190195"/>
    <lineage>
        <taxon>Bacteria</taxon>
        <taxon>Bacillati</taxon>
        <taxon>Actinomycetota</taxon>
        <taxon>Actinomycetes</taxon>
        <taxon>Propionibacteriales</taxon>
        <taxon>Kribbellaceae</taxon>
        <taxon>Kribbella</taxon>
    </lineage>
</organism>
<accession>A0A4R4ZYI1</accession>
<dbReference type="Gene3D" id="2.40.260.10">
    <property type="entry name" value="Sortase"/>
    <property type="match status" value="1"/>
</dbReference>
<keyword evidence="4" id="KW-1185">Reference proteome</keyword>
<dbReference type="InterPro" id="IPR023365">
    <property type="entry name" value="Sortase_dom-sf"/>
</dbReference>
<keyword evidence="1" id="KW-0378">Hydrolase</keyword>
<dbReference type="EMBL" id="SMKX01000001">
    <property type="protein sequence ID" value="TDD63424.1"/>
    <property type="molecule type" value="Genomic_DNA"/>
</dbReference>
<proteinExistence type="predicted"/>
<evidence type="ECO:0000313" key="3">
    <source>
        <dbReference type="EMBL" id="TDD63424.1"/>
    </source>
</evidence>
<dbReference type="AlphaFoldDB" id="A0A4R4ZYI1"/>
<evidence type="ECO:0000313" key="4">
    <source>
        <dbReference type="Proteomes" id="UP000295124"/>
    </source>
</evidence>
<feature type="region of interest" description="Disordered" evidence="2">
    <location>
        <begin position="1"/>
        <end position="28"/>
    </location>
</feature>
<evidence type="ECO:0000256" key="1">
    <source>
        <dbReference type="ARBA" id="ARBA00022801"/>
    </source>
</evidence>
<protein>
    <submittedName>
        <fullName evidence="3">Class F sortase</fullName>
    </submittedName>
</protein>
<dbReference type="OrthoDB" id="525039at2"/>
<dbReference type="Proteomes" id="UP000295124">
    <property type="component" value="Unassembled WGS sequence"/>
</dbReference>
<sequence length="258" mass="26316">MGLGTRGTRGDRSCRLRHPSPGPGSCSVVTNSPRRAVVLASAALSFGLVVVSAGCTAAGTDTGTGAGGDRAAAPTSQANVSPTPRPAGAAPVSPSITARPAELPSVAAQSPTPARLVVPAVGLDLPIAATGVAEDGQMALPPDPRTIGWYRYGSGPGDRVGSVVLGGHVDSREFGAGPLVRLRKVRRGDVVEVRSTAGPVVRYRVVEVRDIPKKKLAVGYLFDRAGPRRLQVVTCGGPYDAGNGGYRDNLVVTADPMP</sequence>
<dbReference type="InterPro" id="IPR042001">
    <property type="entry name" value="Sortase_F"/>
</dbReference>
<reference evidence="3 4" key="1">
    <citation type="submission" date="2019-03" db="EMBL/GenBank/DDBJ databases">
        <title>Draft genome sequences of novel Actinobacteria.</title>
        <authorList>
            <person name="Sahin N."/>
            <person name="Ay H."/>
            <person name="Saygin H."/>
        </authorList>
    </citation>
    <scope>NUCLEOTIDE SEQUENCE [LARGE SCALE GENOMIC DNA]</scope>
    <source>
        <strain evidence="3 4">JCM 13523</strain>
    </source>
</reference>
<dbReference type="GO" id="GO:0016787">
    <property type="term" value="F:hydrolase activity"/>
    <property type="evidence" value="ECO:0007669"/>
    <property type="project" value="UniProtKB-KW"/>
</dbReference>